<evidence type="ECO:0000256" key="1">
    <source>
        <dbReference type="ARBA" id="ARBA00022723"/>
    </source>
</evidence>
<organism evidence="7 8">
    <name type="scientific">Pseudogymnoascus verrucosus</name>
    <dbReference type="NCBI Taxonomy" id="342668"/>
    <lineage>
        <taxon>Eukaryota</taxon>
        <taxon>Fungi</taxon>
        <taxon>Dikarya</taxon>
        <taxon>Ascomycota</taxon>
        <taxon>Pezizomycotina</taxon>
        <taxon>Leotiomycetes</taxon>
        <taxon>Thelebolales</taxon>
        <taxon>Thelebolaceae</taxon>
        <taxon>Pseudogymnoascus</taxon>
    </lineage>
</organism>
<evidence type="ECO:0000256" key="5">
    <source>
        <dbReference type="SAM" id="MobiDB-lite"/>
    </source>
</evidence>
<reference evidence="7 8" key="1">
    <citation type="submission" date="2016-03" db="EMBL/GenBank/DDBJ databases">
        <title>Comparative genomics of Pseudogymnoascus destructans, the fungus causing white-nose syndrome of bats.</title>
        <authorList>
            <person name="Palmer J.M."/>
            <person name="Drees K.P."/>
            <person name="Foster J.T."/>
            <person name="Lindner D.L."/>
        </authorList>
    </citation>
    <scope>NUCLEOTIDE SEQUENCE [LARGE SCALE GENOMIC DNA]</scope>
    <source>
        <strain evidence="7 8">UAMH 10579</strain>
    </source>
</reference>
<keyword evidence="3" id="KW-0862">Zinc</keyword>
<dbReference type="InterPro" id="IPR013083">
    <property type="entry name" value="Znf_RING/FYVE/PHD"/>
</dbReference>
<dbReference type="GO" id="GO:0008270">
    <property type="term" value="F:zinc ion binding"/>
    <property type="evidence" value="ECO:0007669"/>
    <property type="project" value="UniProtKB-KW"/>
</dbReference>
<dbReference type="EMBL" id="KV460211">
    <property type="protein sequence ID" value="OBT99735.2"/>
    <property type="molecule type" value="Genomic_DNA"/>
</dbReference>
<dbReference type="Pfam" id="PF02891">
    <property type="entry name" value="zf-MIZ"/>
    <property type="match status" value="1"/>
</dbReference>
<feature type="domain" description="SP-RING-type" evidence="6">
    <location>
        <begin position="1079"/>
        <end position="1170"/>
    </location>
</feature>
<evidence type="ECO:0000313" key="7">
    <source>
        <dbReference type="EMBL" id="OBT99735.2"/>
    </source>
</evidence>
<feature type="region of interest" description="Disordered" evidence="5">
    <location>
        <begin position="788"/>
        <end position="807"/>
    </location>
</feature>
<evidence type="ECO:0000256" key="3">
    <source>
        <dbReference type="ARBA" id="ARBA00022833"/>
    </source>
</evidence>
<feature type="compositionally biased region" description="Polar residues" evidence="5">
    <location>
        <begin position="1217"/>
        <end position="1226"/>
    </location>
</feature>
<feature type="region of interest" description="Disordered" evidence="5">
    <location>
        <begin position="158"/>
        <end position="248"/>
    </location>
</feature>
<dbReference type="AlphaFoldDB" id="A0A1B8GV69"/>
<feature type="region of interest" description="Disordered" evidence="5">
    <location>
        <begin position="1191"/>
        <end position="1238"/>
    </location>
</feature>
<dbReference type="STRING" id="342668.A0A1B8GV69"/>
<reference evidence="8" key="2">
    <citation type="journal article" date="2018" name="Nat. Commun.">
        <title>Extreme sensitivity to ultraviolet light in the fungal pathogen causing white-nose syndrome of bats.</title>
        <authorList>
            <person name="Palmer J.M."/>
            <person name="Drees K.P."/>
            <person name="Foster J.T."/>
            <person name="Lindner D.L."/>
        </authorList>
    </citation>
    <scope>NUCLEOTIDE SEQUENCE [LARGE SCALE GENOMIC DNA]</scope>
    <source>
        <strain evidence="8">UAMH 10579</strain>
    </source>
</reference>
<name>A0A1B8GV69_9PEZI</name>
<keyword evidence="2 4" id="KW-0863">Zinc-finger</keyword>
<proteinExistence type="predicted"/>
<feature type="region of interest" description="Disordered" evidence="5">
    <location>
        <begin position="93"/>
        <end position="133"/>
    </location>
</feature>
<dbReference type="Gene3D" id="3.30.40.10">
    <property type="entry name" value="Zinc/RING finger domain, C3HC4 (zinc finger)"/>
    <property type="match status" value="1"/>
</dbReference>
<dbReference type="RefSeq" id="XP_018133468.2">
    <property type="nucleotide sequence ID" value="XM_018271726.2"/>
</dbReference>
<dbReference type="Proteomes" id="UP000091956">
    <property type="component" value="Unassembled WGS sequence"/>
</dbReference>
<evidence type="ECO:0000259" key="6">
    <source>
        <dbReference type="PROSITE" id="PS51044"/>
    </source>
</evidence>
<dbReference type="InterPro" id="IPR004181">
    <property type="entry name" value="Znf_MIZ"/>
</dbReference>
<dbReference type="PROSITE" id="PS51044">
    <property type="entry name" value="ZF_SP_RING"/>
    <property type="match status" value="1"/>
</dbReference>
<keyword evidence="1" id="KW-0479">Metal-binding</keyword>
<feature type="compositionally biased region" description="Low complexity" evidence="5">
    <location>
        <begin position="788"/>
        <end position="797"/>
    </location>
</feature>
<feature type="compositionally biased region" description="Polar residues" evidence="5">
    <location>
        <begin position="307"/>
        <end position="392"/>
    </location>
</feature>
<dbReference type="PANTHER" id="PTHR10782">
    <property type="entry name" value="ZINC FINGER MIZ DOMAIN-CONTAINING PROTEIN"/>
    <property type="match status" value="1"/>
</dbReference>
<evidence type="ECO:0000313" key="8">
    <source>
        <dbReference type="Proteomes" id="UP000091956"/>
    </source>
</evidence>
<feature type="compositionally biased region" description="Polar residues" evidence="5">
    <location>
        <begin position="798"/>
        <end position="807"/>
    </location>
</feature>
<accession>A0A1B8GV69</accession>
<keyword evidence="8" id="KW-1185">Reference proteome</keyword>
<dbReference type="GO" id="GO:0061665">
    <property type="term" value="F:SUMO ligase activity"/>
    <property type="evidence" value="ECO:0007669"/>
    <property type="project" value="TreeGrafter"/>
</dbReference>
<sequence>MLDVRIGPRQRQPRTACACFGNWGRTNEKRSNSFPLFLTTPPLQTRRGGGLLLLVPCLLPWASLGRRESLEYNIVFVIYSLFLDFTISSETHLSDETTLTPPSPDTTPTRLHRKMRKRSDKDKSAHAGPGTVQQIASTNWTVNLFLGGGQVRSWMNSTAEAGAPSSTSTTISRPKKRTSVLAATTTAGGDKRPKTASTVLPSPAPSDEPSPTRETDSSRVMQEDTVGMAEQQRLPVTMQEADTQEVRRPTTRLSIAMSQLGTGGNAEGQAVRRPGTLESPIMIQRGGDIDGAGQDMRRLEMKMPSMLVQQGQVQQSPPLMQQSNTVNEPQVVRSPSTQQPQMVQQRNTGNEPQAVRSPSTQQPQMVQQRNTNNESQTLQNAWTRQPVSSGYTPQAPAPPPAKRRKMTSANHPSLKNMLPLLEHHVNAHGGMQNLSRNIERQRFQMLQKACESDDYFYFALHQIFCLYTLDPELVATLIMPQGGTVLEVAFGIIGQLMMPNSAISPVHTKFFSVFPNQLPELIHRSDQYKLTVNNVATFLARLSLEWPKYIPECINRGYPPLVDELVDRFGLLSPILQHIIFTATRRNMGIPDDEYSAQMEKLFSHDQELHRQMAARVNTAYPPTEREINERNQWQSNQYKTVRAAQLQRIEQIRQGEPSHMSPNATRPLQRPNMLGRVQSPSNIPPATQAGHPSPIRTTIMLSEVLTASPRSTTVPSPHQYPWPSQAAQACPMLPSQQILPSQAQNIQQPYQPSQPQNMQHRQAQVNDIVRTASRNASRNASLVQFPGAAGSAAPSPVLTNQPRRVSSSTYSMTVPTIASMPAGYSSPQAQPQPQQKTGRVPLIPPVGYTPPYQFPQPDRSALHQAHLRSPVLKPIDADEGLVANETAPRYYQAVQCFAVKPTTLLDSPLLTELSFAVPKRVYPNIAEDKSSDLSAPMLREVRQGSLQYRVRCSRMNKDAPMEPSDFVVADTSWPPTIFMEMNDSVIEIRRKSHYGKDRPVDITPHVLERGPAKKNTLRVCVPRPPKTGNDIFYSIAIEVIEVFRHQQIIDMCLQEQRITAQEMIEDIRAKLSNANIDEDDDVALVSANLTIDLADPFTSRIFTTPVRGVRCRHRECFDLETFLISRSTKPHEVACLPDVWKCPLCGGDASPRALRVDEFLVSVRERLEREGGLDAKAILVTEDGAWTVKPEALPAGRRKSRGPQGGSVPRDESEHSSPAAQSRQGSRAVEVIEVDDD</sequence>
<feature type="compositionally biased region" description="Polar residues" evidence="5">
    <location>
        <begin position="158"/>
        <end position="172"/>
    </location>
</feature>
<evidence type="ECO:0000256" key="4">
    <source>
        <dbReference type="PROSITE-ProRule" id="PRU00452"/>
    </source>
</evidence>
<dbReference type="InterPro" id="IPR018527">
    <property type="entry name" value="Rubredoxin_Fe_BS"/>
</dbReference>
<feature type="region of interest" description="Disordered" evidence="5">
    <location>
        <begin position="307"/>
        <end position="409"/>
    </location>
</feature>
<dbReference type="PROSITE" id="PS00202">
    <property type="entry name" value="RUBREDOXIN"/>
    <property type="match status" value="1"/>
</dbReference>
<dbReference type="GO" id="GO:0000785">
    <property type="term" value="C:chromatin"/>
    <property type="evidence" value="ECO:0007669"/>
    <property type="project" value="TreeGrafter"/>
</dbReference>
<evidence type="ECO:0000256" key="2">
    <source>
        <dbReference type="ARBA" id="ARBA00022771"/>
    </source>
</evidence>
<dbReference type="GO" id="GO:0016925">
    <property type="term" value="P:protein sumoylation"/>
    <property type="evidence" value="ECO:0007669"/>
    <property type="project" value="TreeGrafter"/>
</dbReference>
<gene>
    <name evidence="7" type="ORF">VE01_02215</name>
</gene>
<protein>
    <recommendedName>
        <fullName evidence="6">SP-RING-type domain-containing protein</fullName>
    </recommendedName>
</protein>
<dbReference type="GeneID" id="28835601"/>
<dbReference type="PANTHER" id="PTHR10782:SF4">
    <property type="entry name" value="TONALLI, ISOFORM E"/>
    <property type="match status" value="1"/>
</dbReference>